<keyword evidence="4" id="KW-0418">Kinase</keyword>
<dbReference type="Gene3D" id="3.40.190.10">
    <property type="entry name" value="Periplasmic binding protein-like II"/>
    <property type="match status" value="1"/>
</dbReference>
<accession>A0A9N8E1S0</accession>
<organism evidence="11 12">
    <name type="scientific">Seminavis robusta</name>
    <dbReference type="NCBI Taxonomy" id="568900"/>
    <lineage>
        <taxon>Eukaryota</taxon>
        <taxon>Sar</taxon>
        <taxon>Stramenopiles</taxon>
        <taxon>Ochrophyta</taxon>
        <taxon>Bacillariophyta</taxon>
        <taxon>Bacillariophyceae</taxon>
        <taxon>Bacillariophycidae</taxon>
        <taxon>Naviculales</taxon>
        <taxon>Naviculaceae</taxon>
        <taxon>Seminavis</taxon>
    </lineage>
</organism>
<reference evidence="11" key="1">
    <citation type="submission" date="2020-06" db="EMBL/GenBank/DDBJ databases">
        <authorList>
            <consortium name="Plant Systems Biology data submission"/>
        </authorList>
    </citation>
    <scope>NUCLEOTIDE SEQUENCE</scope>
    <source>
        <strain evidence="11">D6</strain>
    </source>
</reference>
<dbReference type="EMBL" id="CAICTM010000563">
    <property type="protein sequence ID" value="CAB9512977.1"/>
    <property type="molecule type" value="Genomic_DNA"/>
</dbReference>
<gene>
    <name evidence="11" type="ORF">SEMRO_564_G167480.1</name>
</gene>
<dbReference type="Proteomes" id="UP001153069">
    <property type="component" value="Unassembled WGS sequence"/>
</dbReference>
<keyword evidence="8" id="KW-0732">Signal</keyword>
<dbReference type="InterPro" id="IPR011006">
    <property type="entry name" value="CheY-like_superfamily"/>
</dbReference>
<dbReference type="InterPro" id="IPR003594">
    <property type="entry name" value="HATPase_dom"/>
</dbReference>
<dbReference type="Pfam" id="PF00072">
    <property type="entry name" value="Response_reg"/>
    <property type="match status" value="1"/>
</dbReference>
<dbReference type="SUPFAM" id="SSF47384">
    <property type="entry name" value="Homodimeric domain of signal transducing histidine kinase"/>
    <property type="match status" value="1"/>
</dbReference>
<dbReference type="Gene3D" id="1.10.287.130">
    <property type="match status" value="1"/>
</dbReference>
<feature type="compositionally biased region" description="Acidic residues" evidence="6">
    <location>
        <begin position="569"/>
        <end position="578"/>
    </location>
</feature>
<dbReference type="CDD" id="cd00156">
    <property type="entry name" value="REC"/>
    <property type="match status" value="1"/>
</dbReference>
<evidence type="ECO:0000256" key="4">
    <source>
        <dbReference type="ARBA" id="ARBA00022777"/>
    </source>
</evidence>
<keyword evidence="7" id="KW-0812">Transmembrane</keyword>
<dbReference type="InterPro" id="IPR036097">
    <property type="entry name" value="HisK_dim/P_sf"/>
</dbReference>
<evidence type="ECO:0000256" key="5">
    <source>
        <dbReference type="PROSITE-ProRule" id="PRU00169"/>
    </source>
</evidence>
<dbReference type="SUPFAM" id="SSF55874">
    <property type="entry name" value="ATPase domain of HSP90 chaperone/DNA topoisomerase II/histidine kinase"/>
    <property type="match status" value="1"/>
</dbReference>
<comment type="caution">
    <text evidence="11">The sequence shown here is derived from an EMBL/GenBank/DDBJ whole genome shotgun (WGS) entry which is preliminary data.</text>
</comment>
<name>A0A9N8E1S0_9STRA</name>
<dbReference type="Gene3D" id="3.40.50.2300">
    <property type="match status" value="1"/>
</dbReference>
<dbReference type="Pfam" id="PF02518">
    <property type="entry name" value="HATPase_c"/>
    <property type="match status" value="1"/>
</dbReference>
<evidence type="ECO:0000256" key="2">
    <source>
        <dbReference type="ARBA" id="ARBA00012438"/>
    </source>
</evidence>
<evidence type="ECO:0000259" key="10">
    <source>
        <dbReference type="PROSITE" id="PS50110"/>
    </source>
</evidence>
<feature type="transmembrane region" description="Helical" evidence="7">
    <location>
        <begin position="359"/>
        <end position="378"/>
    </location>
</feature>
<dbReference type="PANTHER" id="PTHR43047">
    <property type="entry name" value="TWO-COMPONENT HISTIDINE PROTEIN KINASE"/>
    <property type="match status" value="1"/>
</dbReference>
<protein>
    <recommendedName>
        <fullName evidence="2">histidine kinase</fullName>
        <ecNumber evidence="2">2.7.13.3</ecNumber>
    </recommendedName>
</protein>
<proteinExistence type="predicted"/>
<evidence type="ECO:0000256" key="8">
    <source>
        <dbReference type="SAM" id="SignalP"/>
    </source>
</evidence>
<dbReference type="InterPro" id="IPR001789">
    <property type="entry name" value="Sig_transdc_resp-reg_receiver"/>
</dbReference>
<dbReference type="PROSITE" id="PS50110">
    <property type="entry name" value="RESPONSE_REGULATORY"/>
    <property type="match status" value="1"/>
</dbReference>
<dbReference type="PROSITE" id="PS50109">
    <property type="entry name" value="HIS_KIN"/>
    <property type="match status" value="1"/>
</dbReference>
<dbReference type="SMART" id="SM00387">
    <property type="entry name" value="HATPase_c"/>
    <property type="match status" value="1"/>
</dbReference>
<feature type="chain" id="PRO_5040258461" description="histidine kinase" evidence="8">
    <location>
        <begin position="44"/>
        <end position="841"/>
    </location>
</feature>
<evidence type="ECO:0000256" key="1">
    <source>
        <dbReference type="ARBA" id="ARBA00000085"/>
    </source>
</evidence>
<dbReference type="Gene3D" id="3.30.565.10">
    <property type="entry name" value="Histidine kinase-like ATPase, C-terminal domain"/>
    <property type="match status" value="1"/>
</dbReference>
<evidence type="ECO:0000256" key="6">
    <source>
        <dbReference type="SAM" id="MobiDB-lite"/>
    </source>
</evidence>
<dbReference type="EC" id="2.7.13.3" evidence="2"/>
<dbReference type="AlphaFoldDB" id="A0A9N8E1S0"/>
<dbReference type="SUPFAM" id="SSF53850">
    <property type="entry name" value="Periplasmic binding protein-like II"/>
    <property type="match status" value="1"/>
</dbReference>
<dbReference type="InterPro" id="IPR036890">
    <property type="entry name" value="HATPase_C_sf"/>
</dbReference>
<dbReference type="SUPFAM" id="SSF52172">
    <property type="entry name" value="CheY-like"/>
    <property type="match status" value="1"/>
</dbReference>
<feature type="region of interest" description="Disordered" evidence="6">
    <location>
        <begin position="559"/>
        <end position="587"/>
    </location>
</feature>
<dbReference type="OrthoDB" id="21225at2759"/>
<evidence type="ECO:0000256" key="3">
    <source>
        <dbReference type="ARBA" id="ARBA00022679"/>
    </source>
</evidence>
<keyword evidence="5" id="KW-0597">Phosphoprotein</keyword>
<feature type="domain" description="Histidine kinase" evidence="9">
    <location>
        <begin position="410"/>
        <end position="672"/>
    </location>
</feature>
<dbReference type="SMART" id="SM00448">
    <property type="entry name" value="REC"/>
    <property type="match status" value="1"/>
</dbReference>
<keyword evidence="3" id="KW-0808">Transferase</keyword>
<keyword evidence="7" id="KW-0472">Membrane</keyword>
<sequence length="841" mass="92776">MNEVRMECATPPRDTNMSSSRCCSKSIILLAMITLTSLPLAAAATPEAPHLNGTHFRITALEEHGFLDIAPDGKSFSGYLIDMIDALSKPDRANFTFDLLPPSGYGSLCNPRLTPLDAGAYNASFRTQYNCGATDVNDGPNTTYATDMYLGMYYVTPSRQLINQFTIPFLPPYSGTLAMFGTATGIPNFEALVEQQQSGILSPDVTCGPAGSALIESVVQSFPGLQIRGIYGGEEEIYQAFVDRSCQVYITDGPIAAQFVLRRSRRDQCTDSTGAPIGVIGDPMQFGLSHYAIGIRQDIDPNVAHTLSYWMNILMTCNPLDPTGPCPDGNFATFYKGRGGTGEECGYVLYPEQGLTTGALAGIVIAVVVFVVAIYTLWHRYRLARQRHRYAKKSQAAMAQAQREREFNEYMAHEIRGPLSCAIPAISFVASKSSDPNIVPDPEHRALIKADINVIDSSLQFVNELLRNMLDLHRTQTGHTIKLHMLPTDIQNDIFEPISTILFMRGAAVKIETVCHPPGLTIMADRMRLKQLCLNLAANASKFVQQGYIRLRAEVVPLEEASPTQSSSEADETGDIEDQQLSGSHKTQSMAGAVILYVEDSGPGIPEEKRKSLFAKFQDSRDVLNQGTGIGLSVCKNLSELMGGTLDLDDDFDSGIPGCLGTRFRLRLNQMPLDMDNVGGSQHARDFFNNEKEYNSLSGSLREDLPEDLKVLFVDDDLMLRKMFSRVLTLAAPTWNFKEASNGETALKIVEEEEFDIIFVDQYMASVEKQLLGTETVRALRAKGVDSIICGLSANDLDEQFSEAGANAFMVKPFPCKKELLKDELRQMLQSREQWHQDLPR</sequence>
<evidence type="ECO:0000256" key="7">
    <source>
        <dbReference type="SAM" id="Phobius"/>
    </source>
</evidence>
<dbReference type="GO" id="GO:0000155">
    <property type="term" value="F:phosphorelay sensor kinase activity"/>
    <property type="evidence" value="ECO:0007669"/>
    <property type="project" value="InterPro"/>
</dbReference>
<feature type="signal peptide" evidence="8">
    <location>
        <begin position="1"/>
        <end position="43"/>
    </location>
</feature>
<evidence type="ECO:0000259" key="9">
    <source>
        <dbReference type="PROSITE" id="PS50109"/>
    </source>
</evidence>
<feature type="modified residue" description="4-aspartylphosphate" evidence="5">
    <location>
        <position position="761"/>
    </location>
</feature>
<dbReference type="InterPro" id="IPR004358">
    <property type="entry name" value="Sig_transdc_His_kin-like_C"/>
</dbReference>
<evidence type="ECO:0000313" key="12">
    <source>
        <dbReference type="Proteomes" id="UP001153069"/>
    </source>
</evidence>
<keyword evidence="7" id="KW-1133">Transmembrane helix</keyword>
<evidence type="ECO:0000313" key="11">
    <source>
        <dbReference type="EMBL" id="CAB9512977.1"/>
    </source>
</evidence>
<dbReference type="PRINTS" id="PR00344">
    <property type="entry name" value="BCTRLSENSOR"/>
</dbReference>
<keyword evidence="12" id="KW-1185">Reference proteome</keyword>
<feature type="domain" description="Response regulatory" evidence="10">
    <location>
        <begin position="710"/>
        <end position="827"/>
    </location>
</feature>
<comment type="catalytic activity">
    <reaction evidence="1">
        <text>ATP + protein L-histidine = ADP + protein N-phospho-L-histidine.</text>
        <dbReference type="EC" id="2.7.13.3"/>
    </reaction>
</comment>
<dbReference type="InterPro" id="IPR005467">
    <property type="entry name" value="His_kinase_dom"/>
</dbReference>